<dbReference type="Proteomes" id="UP000248057">
    <property type="component" value="Unassembled WGS sequence"/>
</dbReference>
<dbReference type="GO" id="GO:0005737">
    <property type="term" value="C:cytoplasm"/>
    <property type="evidence" value="ECO:0007669"/>
    <property type="project" value="UniProtKB-SubCell"/>
</dbReference>
<feature type="region of interest" description="Disordered" evidence="11">
    <location>
        <begin position="139"/>
        <end position="181"/>
    </location>
</feature>
<sequence length="547" mass="61486">MYRILIADDEASIREGVARYLRKHCSTYEVAATAENGADALKKAQELLPEVIITDIAMPRMNGLDFLEQIRHTLPDTKIIILSGYDNFEYARQAMRLGVKEYLVKPLDTKKLLAVLDEFKTELDAEMAAWNRKESADLVEGGEAGAGRGTGEGTAAGERGYAGDSEENGSEGEGSRDSQKEQALLAEKIHQAMEETEHQENDFSMRRVALWKGNVPLEALRTALRNRFKGVVKVTCISTAEEKNAVVFQYRKEESAQAFIKMNLGLTAVVNHMKQEDLGDVRFFLGGEVEGLNRLACSWMQARTAADYGLFGDMPPVFNYEDGVANQLAACSCPPEELLKKLVMEACYGNSQSLEAAADRLFTWFQKEQNGNAAFIRSNVLAASHRILGYETNTAAITYLEAEKFRQSVMKAESLEELKREFLHFLRFMGEKKAGCVRQEQSVAQKVDRIIQENISNPEFSLDDVAGLLFISPNYLRQLFKQETGMTFVEYLTRTRMKQAKMLLDTGEVRVADVAEQVGYREPRYFSSCFKKLYQISPSDLLEKAKS</sequence>
<dbReference type="Pfam" id="PF12833">
    <property type="entry name" value="HTH_18"/>
    <property type="match status" value="1"/>
</dbReference>
<dbReference type="AlphaFoldDB" id="A0A2V3YMT0"/>
<evidence type="ECO:0000256" key="4">
    <source>
        <dbReference type="ARBA" id="ARBA00022553"/>
    </source>
</evidence>
<evidence type="ECO:0000256" key="2">
    <source>
        <dbReference type="ARBA" id="ARBA00018672"/>
    </source>
</evidence>
<feature type="domain" description="Response regulatory" evidence="13">
    <location>
        <begin position="3"/>
        <end position="120"/>
    </location>
</feature>
<dbReference type="PANTHER" id="PTHR42713">
    <property type="entry name" value="HISTIDINE KINASE-RELATED"/>
    <property type="match status" value="1"/>
</dbReference>
<evidence type="ECO:0000256" key="3">
    <source>
        <dbReference type="ARBA" id="ARBA00022490"/>
    </source>
</evidence>
<dbReference type="InterPro" id="IPR018060">
    <property type="entry name" value="HTH_AraC"/>
</dbReference>
<dbReference type="CDD" id="cd17536">
    <property type="entry name" value="REC_YesN-like"/>
    <property type="match status" value="1"/>
</dbReference>
<dbReference type="Pfam" id="PF00072">
    <property type="entry name" value="Response_reg"/>
    <property type="match status" value="1"/>
</dbReference>
<dbReference type="PROSITE" id="PS01124">
    <property type="entry name" value="HTH_ARAC_FAMILY_2"/>
    <property type="match status" value="1"/>
</dbReference>
<proteinExistence type="predicted"/>
<dbReference type="GeneID" id="86060811"/>
<evidence type="ECO:0000313" key="14">
    <source>
        <dbReference type="EMBL" id="PXX55253.1"/>
    </source>
</evidence>
<evidence type="ECO:0000256" key="11">
    <source>
        <dbReference type="SAM" id="MobiDB-lite"/>
    </source>
</evidence>
<comment type="function">
    <text evidence="9">May play the central regulatory role in sporulation. It may be an element of the effector pathway responsible for the activation of sporulation genes in response to nutritional stress. Spo0A may act in concert with spo0H (a sigma factor) to control the expression of some genes that are critical to the sporulation process.</text>
</comment>
<dbReference type="InterPro" id="IPR009057">
    <property type="entry name" value="Homeodomain-like_sf"/>
</dbReference>
<gene>
    <name evidence="14" type="ORF">DFR60_103309</name>
</gene>
<dbReference type="InterPro" id="IPR018062">
    <property type="entry name" value="HTH_AraC-typ_CS"/>
</dbReference>
<feature type="modified residue" description="4-aspartylphosphate" evidence="10">
    <location>
        <position position="55"/>
    </location>
</feature>
<dbReference type="GO" id="GO:0000160">
    <property type="term" value="P:phosphorelay signal transduction system"/>
    <property type="evidence" value="ECO:0007669"/>
    <property type="project" value="UniProtKB-KW"/>
</dbReference>
<dbReference type="InterPro" id="IPR051552">
    <property type="entry name" value="HptR"/>
</dbReference>
<feature type="compositionally biased region" description="Gly residues" evidence="11">
    <location>
        <begin position="142"/>
        <end position="154"/>
    </location>
</feature>
<keyword evidence="6" id="KW-0805">Transcription regulation</keyword>
<name>A0A2V3YMT0_9FIRM</name>
<comment type="subcellular location">
    <subcellularLocation>
        <location evidence="1">Cytoplasm</location>
    </subcellularLocation>
</comment>
<keyword evidence="8" id="KW-0804">Transcription</keyword>
<dbReference type="SUPFAM" id="SSF46689">
    <property type="entry name" value="Homeodomain-like"/>
    <property type="match status" value="2"/>
</dbReference>
<dbReference type="EMBL" id="QJKD01000003">
    <property type="protein sequence ID" value="PXX55253.1"/>
    <property type="molecule type" value="Genomic_DNA"/>
</dbReference>
<feature type="domain" description="HTH araC/xylS-type" evidence="12">
    <location>
        <begin position="445"/>
        <end position="544"/>
    </location>
</feature>
<dbReference type="SMART" id="SM00448">
    <property type="entry name" value="REC"/>
    <property type="match status" value="1"/>
</dbReference>
<protein>
    <recommendedName>
        <fullName evidence="2">Stage 0 sporulation protein A homolog</fullName>
    </recommendedName>
</protein>
<dbReference type="PANTHER" id="PTHR42713:SF3">
    <property type="entry name" value="TRANSCRIPTIONAL REGULATORY PROTEIN HPTR"/>
    <property type="match status" value="1"/>
</dbReference>
<keyword evidence="5" id="KW-0902">Two-component regulatory system</keyword>
<organism evidence="14 15">
    <name type="scientific">Hungatella effluvii</name>
    <dbReference type="NCBI Taxonomy" id="1096246"/>
    <lineage>
        <taxon>Bacteria</taxon>
        <taxon>Bacillati</taxon>
        <taxon>Bacillota</taxon>
        <taxon>Clostridia</taxon>
        <taxon>Lachnospirales</taxon>
        <taxon>Lachnospiraceae</taxon>
        <taxon>Hungatella</taxon>
    </lineage>
</organism>
<evidence type="ECO:0000256" key="6">
    <source>
        <dbReference type="ARBA" id="ARBA00023015"/>
    </source>
</evidence>
<dbReference type="PROSITE" id="PS00041">
    <property type="entry name" value="HTH_ARAC_FAMILY_1"/>
    <property type="match status" value="1"/>
</dbReference>
<dbReference type="SMART" id="SM00342">
    <property type="entry name" value="HTH_ARAC"/>
    <property type="match status" value="1"/>
</dbReference>
<dbReference type="RefSeq" id="WP_110322333.1">
    <property type="nucleotide sequence ID" value="NZ_QJKD01000003.1"/>
</dbReference>
<keyword evidence="15" id="KW-1185">Reference proteome</keyword>
<evidence type="ECO:0000256" key="10">
    <source>
        <dbReference type="PROSITE-ProRule" id="PRU00169"/>
    </source>
</evidence>
<dbReference type="GO" id="GO:0003700">
    <property type="term" value="F:DNA-binding transcription factor activity"/>
    <property type="evidence" value="ECO:0007669"/>
    <property type="project" value="InterPro"/>
</dbReference>
<evidence type="ECO:0000256" key="8">
    <source>
        <dbReference type="ARBA" id="ARBA00023163"/>
    </source>
</evidence>
<reference evidence="14 15" key="1">
    <citation type="submission" date="2018-05" db="EMBL/GenBank/DDBJ databases">
        <title>Genomic Encyclopedia of Type Strains, Phase IV (KMG-IV): sequencing the most valuable type-strain genomes for metagenomic binning, comparative biology and taxonomic classification.</title>
        <authorList>
            <person name="Goeker M."/>
        </authorList>
    </citation>
    <scope>NUCLEOTIDE SEQUENCE [LARGE SCALE GENOMIC DNA]</scope>
    <source>
        <strain evidence="14 15">DSM 24995</strain>
    </source>
</reference>
<evidence type="ECO:0000256" key="9">
    <source>
        <dbReference type="ARBA" id="ARBA00024867"/>
    </source>
</evidence>
<dbReference type="PROSITE" id="PS50110">
    <property type="entry name" value="RESPONSE_REGULATORY"/>
    <property type="match status" value="1"/>
</dbReference>
<dbReference type="SUPFAM" id="SSF52172">
    <property type="entry name" value="CheY-like"/>
    <property type="match status" value="1"/>
</dbReference>
<evidence type="ECO:0000313" key="15">
    <source>
        <dbReference type="Proteomes" id="UP000248057"/>
    </source>
</evidence>
<dbReference type="InterPro" id="IPR011006">
    <property type="entry name" value="CheY-like_superfamily"/>
</dbReference>
<dbReference type="InterPro" id="IPR001789">
    <property type="entry name" value="Sig_transdc_resp-reg_receiver"/>
</dbReference>
<keyword evidence="4 10" id="KW-0597">Phosphoprotein</keyword>
<evidence type="ECO:0000256" key="5">
    <source>
        <dbReference type="ARBA" id="ARBA00023012"/>
    </source>
</evidence>
<comment type="caution">
    <text evidence="14">The sequence shown here is derived from an EMBL/GenBank/DDBJ whole genome shotgun (WGS) entry which is preliminary data.</text>
</comment>
<dbReference type="Gene3D" id="1.10.10.60">
    <property type="entry name" value="Homeodomain-like"/>
    <property type="match status" value="2"/>
</dbReference>
<dbReference type="GO" id="GO:0043565">
    <property type="term" value="F:sequence-specific DNA binding"/>
    <property type="evidence" value="ECO:0007669"/>
    <property type="project" value="InterPro"/>
</dbReference>
<evidence type="ECO:0000259" key="13">
    <source>
        <dbReference type="PROSITE" id="PS50110"/>
    </source>
</evidence>
<keyword evidence="3" id="KW-0963">Cytoplasm</keyword>
<keyword evidence="7" id="KW-0238">DNA-binding</keyword>
<evidence type="ECO:0000256" key="1">
    <source>
        <dbReference type="ARBA" id="ARBA00004496"/>
    </source>
</evidence>
<evidence type="ECO:0000256" key="7">
    <source>
        <dbReference type="ARBA" id="ARBA00023125"/>
    </source>
</evidence>
<dbReference type="Gene3D" id="3.40.50.2300">
    <property type="match status" value="1"/>
</dbReference>
<evidence type="ECO:0000259" key="12">
    <source>
        <dbReference type="PROSITE" id="PS01124"/>
    </source>
</evidence>
<accession>A0A2V3YMT0</accession>